<dbReference type="InterPro" id="IPR009030">
    <property type="entry name" value="Growth_fac_rcpt_cys_sf"/>
</dbReference>
<dbReference type="PROSITE" id="PS50026">
    <property type="entry name" value="EGF_3"/>
    <property type="match status" value="7"/>
</dbReference>
<dbReference type="InterPro" id="IPR035976">
    <property type="entry name" value="Sushi/SCR/CCP_sf"/>
</dbReference>
<evidence type="ECO:0000256" key="5">
    <source>
        <dbReference type="PROSITE-ProRule" id="PRU00076"/>
    </source>
</evidence>
<dbReference type="Pfam" id="PF12947">
    <property type="entry name" value="EGF_3"/>
    <property type="match status" value="5"/>
</dbReference>
<dbReference type="FunFam" id="2.10.25.10:FF:000031">
    <property type="entry name" value="neurogenic locus notch homolog protein 3"/>
    <property type="match status" value="1"/>
</dbReference>
<feature type="domain" description="EGF-like" evidence="8">
    <location>
        <begin position="448"/>
        <end position="484"/>
    </location>
</feature>
<dbReference type="PROSITE" id="PS01187">
    <property type="entry name" value="EGF_CA"/>
    <property type="match status" value="4"/>
</dbReference>
<dbReference type="InterPro" id="IPR044913">
    <property type="entry name" value="P_trefoil_dom_sf"/>
</dbReference>
<keyword evidence="4 5" id="KW-1015">Disulfide bond</keyword>
<dbReference type="PANTHER" id="PTHR24039">
    <property type="entry name" value="FIBRILLIN-RELATED"/>
    <property type="match status" value="1"/>
</dbReference>
<dbReference type="InterPro" id="IPR000742">
    <property type="entry name" value="EGF"/>
</dbReference>
<proteinExistence type="evidence at transcript level"/>
<dbReference type="AlphaFoldDB" id="A0A6F9DDC8"/>
<dbReference type="InterPro" id="IPR036383">
    <property type="entry name" value="TSP1_rpt_sf"/>
</dbReference>
<evidence type="ECO:0000256" key="6">
    <source>
        <dbReference type="PROSITE-ProRule" id="PRU00302"/>
    </source>
</evidence>
<reference evidence="11" key="1">
    <citation type="submission" date="2020-04" db="EMBL/GenBank/DDBJ databases">
        <authorList>
            <person name="Neveu A P."/>
        </authorList>
    </citation>
    <scope>NUCLEOTIDE SEQUENCE</scope>
    <source>
        <tissue evidence="11">Whole embryo</tissue>
    </source>
</reference>
<dbReference type="InterPro" id="IPR000152">
    <property type="entry name" value="EGF-type_Asp/Asn_hydroxyl_site"/>
</dbReference>
<evidence type="ECO:0000256" key="3">
    <source>
        <dbReference type="ARBA" id="ARBA00022737"/>
    </source>
</evidence>
<dbReference type="PROSITE" id="PS50092">
    <property type="entry name" value="TSP1"/>
    <property type="match status" value="2"/>
</dbReference>
<dbReference type="PROSITE" id="PS01186">
    <property type="entry name" value="EGF_2"/>
    <property type="match status" value="7"/>
</dbReference>
<dbReference type="InterPro" id="IPR003645">
    <property type="entry name" value="Fol_N"/>
</dbReference>
<feature type="domain" description="Sushi" evidence="9">
    <location>
        <begin position="913"/>
        <end position="974"/>
    </location>
</feature>
<dbReference type="PROSITE" id="PS50923">
    <property type="entry name" value="SUSHI"/>
    <property type="match status" value="3"/>
</dbReference>
<comment type="caution">
    <text evidence="5">Lacks conserved residue(s) required for the propagation of feature annotation.</text>
</comment>
<evidence type="ECO:0000313" key="11">
    <source>
        <dbReference type="EMBL" id="CAB3245030.1"/>
    </source>
</evidence>
<dbReference type="Gene3D" id="2.20.100.10">
    <property type="entry name" value="Thrombospondin type-1 (TSP1) repeat"/>
    <property type="match status" value="2"/>
</dbReference>
<dbReference type="SMART" id="SM00209">
    <property type="entry name" value="TSP1"/>
    <property type="match status" value="2"/>
</dbReference>
<dbReference type="SUPFAM" id="SSF82895">
    <property type="entry name" value="TSP-1 type 1 repeat"/>
    <property type="match status" value="2"/>
</dbReference>
<dbReference type="SMART" id="SM00181">
    <property type="entry name" value="EGF"/>
    <property type="match status" value="10"/>
</dbReference>
<dbReference type="SUPFAM" id="SSF57492">
    <property type="entry name" value="Trefoil"/>
    <property type="match status" value="1"/>
</dbReference>
<name>A0A6F9DDC8_9ASCI</name>
<feature type="disulfide bond" evidence="5">
    <location>
        <begin position="474"/>
        <end position="483"/>
    </location>
</feature>
<dbReference type="InterPro" id="IPR000884">
    <property type="entry name" value="TSP1_rpt"/>
</dbReference>
<feature type="disulfide bond" evidence="7">
    <location>
        <begin position="320"/>
        <end position="346"/>
    </location>
</feature>
<dbReference type="SMART" id="SM00274">
    <property type="entry name" value="FOLN"/>
    <property type="match status" value="2"/>
</dbReference>
<feature type="disulfide bond" evidence="6">
    <location>
        <begin position="915"/>
        <end position="958"/>
    </location>
</feature>
<sequence length="1102" mass="118725">MLLVCAVMRCNMLRTGMLFAIAFLMMACKTYGCHDYRHGRPVDSAPRRTKRQIGLFGDPAKREAQATLKLRKYFTVCMDVGPIWEWSSVLDYTILDTFWYKNSAESNCSKETNKDSADCWKNRLISLLDADSSLLDVAKTCIDEYSQSTSNRRYRRQADEPDQLVNEFCRPPSTEPFRPNSPKVKSYTLCGKTEGDFPSYRPSLDFPTILEFVGDHTTCGSDLVDCDASNQETISTGDPDAPAWPYRFEAITRNDSPFKPIIRTCNAQIYPLSTGAWSMWTDCSLSCGGGTRTRTRQCNGVAKCQGNEQESCNEDLCENCRISFTTRNPCGAGTLSQQQCTSQGCCFSDGFCYESTKPLSFDPPAFQATASSSALQFGGEDGFPGTRLSRECSLSRACNRQVSGPDRLSCQKAGCCWIANRCAGYSWKISSLRSDCAPGFSGPPSCRDVNECASNPCSPPMICKDLINSYSCSCPPGTIPPLCYTGLTWSQWTLWGSCLRTCGRSLRTRTRVCYAGGCPGLSMESSTCSLEPCGITCQSQLYGCHVHATCTRYLSTIVCTCLPGFEGDGRSCAEINECMPPYEHDCHEYADCINVPFGSFSCQCRVGFIGDGRECTDIDECSSSSANNCHADAICDNTIGSFTCTCRPGYGGDGITCISSSPCADQGIFCGTGAQCNANFGGLPFCVCDSGYFLTETLSCSDIDECFAGIHGCTLYSTCSNTIGSYSCPCDFGFAGDGLISCTDLNECATMTDMCDPNALCTNTVGSYTCACNPGYAGNGFTCTSSTPCEDQGIFCGAGARCDSNSLGNPICVCDSGYALTEALSCADIDECFTNTHGCTLYSNCSNTIGSYMCPCDFGFTGDGLASCTDLDECVSMTDSCDSNALCTNTFGSYFCTCNPGFVGDGFTCAAPADCMTPPPFAIDLGVTVAPFYTHGTVYVYVCPRSCQTIGGGPSTTCTNGAWSQPILTPFCQISPECQAPMIQHGSVTLLDEEGYCVGEYIEITCGSFYYLDGFNFPSCKPGGAWTTLPLCKPRPACENLPTINSNGFNVPNGTRHLVDTRVEYMCNPQYVLVDGPSTNDCLDGTPPMWTSSVAPTCAFVG</sequence>
<organism evidence="11">
    <name type="scientific">Phallusia mammillata</name>
    <dbReference type="NCBI Taxonomy" id="59560"/>
    <lineage>
        <taxon>Eukaryota</taxon>
        <taxon>Metazoa</taxon>
        <taxon>Chordata</taxon>
        <taxon>Tunicata</taxon>
        <taxon>Ascidiacea</taxon>
        <taxon>Phlebobranchia</taxon>
        <taxon>Ascidiidae</taxon>
        <taxon>Phallusia</taxon>
    </lineage>
</organism>
<feature type="domain" description="EGF-like" evidence="8">
    <location>
        <begin position="617"/>
        <end position="658"/>
    </location>
</feature>
<dbReference type="PROSITE" id="PS00010">
    <property type="entry name" value="ASX_HYDROXYL"/>
    <property type="match status" value="6"/>
</dbReference>
<feature type="domain" description="Sushi" evidence="9">
    <location>
        <begin position="1036"/>
        <end position="1100"/>
    </location>
</feature>
<keyword evidence="6" id="KW-0768">Sushi</keyword>
<dbReference type="Pfam" id="PF00090">
    <property type="entry name" value="TSP_1"/>
    <property type="match status" value="2"/>
</dbReference>
<dbReference type="Gene3D" id="2.10.70.10">
    <property type="entry name" value="Complement Module, domain 1"/>
    <property type="match status" value="2"/>
</dbReference>
<dbReference type="SMART" id="SM00179">
    <property type="entry name" value="EGF_CA"/>
    <property type="match status" value="7"/>
</dbReference>
<dbReference type="GO" id="GO:0005509">
    <property type="term" value="F:calcium ion binding"/>
    <property type="evidence" value="ECO:0007669"/>
    <property type="project" value="InterPro"/>
</dbReference>
<dbReference type="SUPFAM" id="SSF57184">
    <property type="entry name" value="Growth factor receptor domain"/>
    <property type="match status" value="3"/>
</dbReference>
<feature type="domain" description="P-type" evidence="10">
    <location>
        <begin position="318"/>
        <end position="356"/>
    </location>
</feature>
<evidence type="ECO:0000256" key="7">
    <source>
        <dbReference type="PROSITE-ProRule" id="PRU00779"/>
    </source>
</evidence>
<dbReference type="PANTHER" id="PTHR24039:SF53">
    <property type="entry name" value="EGF-LIKE DOMAIN-CONTAINING PROTEIN"/>
    <property type="match status" value="1"/>
</dbReference>
<feature type="domain" description="EGF-like" evidence="8">
    <location>
        <begin position="744"/>
        <end position="784"/>
    </location>
</feature>
<dbReference type="SUPFAM" id="SSF57535">
    <property type="entry name" value="Complement control module/SCR domain"/>
    <property type="match status" value="3"/>
</dbReference>
<dbReference type="SUPFAM" id="SSF57196">
    <property type="entry name" value="EGF/Laminin"/>
    <property type="match status" value="1"/>
</dbReference>
<dbReference type="InterPro" id="IPR000436">
    <property type="entry name" value="Sushi_SCR_CCP_dom"/>
</dbReference>
<dbReference type="InterPro" id="IPR024731">
    <property type="entry name" value="NELL2-like_EGF"/>
</dbReference>
<feature type="domain" description="EGF-like" evidence="8">
    <location>
        <begin position="574"/>
        <end position="616"/>
    </location>
</feature>
<feature type="domain" description="Sushi" evidence="9">
    <location>
        <begin position="976"/>
        <end position="1034"/>
    </location>
</feature>
<dbReference type="InterPro" id="IPR018097">
    <property type="entry name" value="EGF_Ca-bd_CS"/>
</dbReference>
<keyword evidence="1 5" id="KW-0245">EGF-like domain</keyword>
<accession>A0A6F9DDC8</accession>
<dbReference type="FunFam" id="2.10.25.10:FF:000038">
    <property type="entry name" value="Fibrillin 2"/>
    <property type="match status" value="6"/>
</dbReference>
<dbReference type="Pfam" id="PF07645">
    <property type="entry name" value="EGF_CA"/>
    <property type="match status" value="3"/>
</dbReference>
<keyword evidence="3" id="KW-0677">Repeat</keyword>
<feature type="disulfide bond" evidence="7">
    <location>
        <begin position="330"/>
        <end position="345"/>
    </location>
</feature>
<evidence type="ECO:0000256" key="1">
    <source>
        <dbReference type="ARBA" id="ARBA00022536"/>
    </source>
</evidence>
<evidence type="ECO:0000259" key="8">
    <source>
        <dbReference type="PROSITE" id="PS50026"/>
    </source>
</evidence>
<feature type="domain" description="EGF-like" evidence="8">
    <location>
        <begin position="828"/>
        <end position="869"/>
    </location>
</feature>
<dbReference type="InterPro" id="IPR000519">
    <property type="entry name" value="P_trefoil_dom"/>
</dbReference>
<gene>
    <name evidence="11" type="primary">Fbn1-003</name>
</gene>
<dbReference type="SMART" id="SM00032">
    <property type="entry name" value="CCP"/>
    <property type="match status" value="3"/>
</dbReference>
<keyword evidence="2" id="KW-0732">Signal</keyword>
<dbReference type="InterPro" id="IPR049883">
    <property type="entry name" value="NOTCH1_EGF-like"/>
</dbReference>
<feature type="domain" description="EGF-like" evidence="8">
    <location>
        <begin position="870"/>
        <end position="908"/>
    </location>
</feature>
<evidence type="ECO:0000259" key="9">
    <source>
        <dbReference type="PROSITE" id="PS50923"/>
    </source>
</evidence>
<dbReference type="PROSITE" id="PS51448">
    <property type="entry name" value="P_TREFOIL_2"/>
    <property type="match status" value="1"/>
</dbReference>
<protein>
    <submittedName>
        <fullName evidence="11">Fibrillin-1-like</fullName>
    </submittedName>
</protein>
<evidence type="ECO:0000259" key="10">
    <source>
        <dbReference type="PROSITE" id="PS51448"/>
    </source>
</evidence>
<dbReference type="Gene3D" id="2.10.25.10">
    <property type="entry name" value="Laminin"/>
    <property type="match status" value="8"/>
</dbReference>
<evidence type="ECO:0000256" key="4">
    <source>
        <dbReference type="ARBA" id="ARBA00023157"/>
    </source>
</evidence>
<dbReference type="EMBL" id="LR785091">
    <property type="protein sequence ID" value="CAB3245030.1"/>
    <property type="molecule type" value="mRNA"/>
</dbReference>
<evidence type="ECO:0000256" key="2">
    <source>
        <dbReference type="ARBA" id="ARBA00022729"/>
    </source>
</evidence>
<feature type="domain" description="EGF-like" evidence="8">
    <location>
        <begin position="702"/>
        <end position="743"/>
    </location>
</feature>
<dbReference type="CDD" id="cd00054">
    <property type="entry name" value="EGF_CA"/>
    <property type="match status" value="6"/>
</dbReference>
<dbReference type="InterPro" id="IPR001881">
    <property type="entry name" value="EGF-like_Ca-bd_dom"/>
</dbReference>